<gene>
    <name evidence="9" type="ORF">KACHI17_11950</name>
</gene>
<evidence type="ECO:0000259" key="8">
    <source>
        <dbReference type="Pfam" id="PF08478"/>
    </source>
</evidence>
<dbReference type="InterPro" id="IPR013685">
    <property type="entry name" value="POTRA_FtsQ_type"/>
</dbReference>
<feature type="transmembrane region" description="Helical" evidence="7">
    <location>
        <begin position="12"/>
        <end position="30"/>
    </location>
</feature>
<evidence type="ECO:0000256" key="1">
    <source>
        <dbReference type="ARBA" id="ARBA00022475"/>
    </source>
</evidence>
<dbReference type="RefSeq" id="WP_353550598.1">
    <property type="nucleotide sequence ID" value="NZ_AP029612.1"/>
</dbReference>
<reference evidence="9" key="1">
    <citation type="submission" date="2024-02" db="EMBL/GenBank/DDBJ databases">
        <title>Sediminibacterium planktonica sp. nov. and Sediminibacterium longus sp. nov., isolated from surface lake and river water.</title>
        <authorList>
            <person name="Watanabe K."/>
            <person name="Takemine S."/>
            <person name="Ishii Y."/>
            <person name="Ogata Y."/>
            <person name="Shindo C."/>
            <person name="Suda W."/>
        </authorList>
    </citation>
    <scope>NUCLEOTIDE SEQUENCE</scope>
    <source>
        <strain evidence="9">KACHI17</strain>
    </source>
</reference>
<keyword evidence="3 7" id="KW-0812">Transmembrane</keyword>
<dbReference type="Pfam" id="PF08478">
    <property type="entry name" value="POTRA_1"/>
    <property type="match status" value="1"/>
</dbReference>
<dbReference type="AlphaFoldDB" id="A0AAT9GI50"/>
<name>A0AAT9GI50_9BACT</name>
<evidence type="ECO:0000256" key="2">
    <source>
        <dbReference type="ARBA" id="ARBA00022618"/>
    </source>
</evidence>
<keyword evidence="2" id="KW-0132">Cell division</keyword>
<evidence type="ECO:0000313" key="9">
    <source>
        <dbReference type="EMBL" id="BFG70314.1"/>
    </source>
</evidence>
<keyword evidence="1" id="KW-1003">Cell membrane</keyword>
<feature type="region of interest" description="Disordered" evidence="6">
    <location>
        <begin position="320"/>
        <end position="357"/>
    </location>
</feature>
<evidence type="ECO:0000256" key="6">
    <source>
        <dbReference type="SAM" id="MobiDB-lite"/>
    </source>
</evidence>
<feature type="compositionally biased region" description="Low complexity" evidence="6">
    <location>
        <begin position="320"/>
        <end position="329"/>
    </location>
</feature>
<evidence type="ECO:0000256" key="3">
    <source>
        <dbReference type="ARBA" id="ARBA00022692"/>
    </source>
</evidence>
<evidence type="ECO:0000256" key="4">
    <source>
        <dbReference type="ARBA" id="ARBA00022989"/>
    </source>
</evidence>
<evidence type="ECO:0000256" key="5">
    <source>
        <dbReference type="ARBA" id="ARBA00023306"/>
    </source>
</evidence>
<keyword evidence="7" id="KW-0472">Membrane</keyword>
<organism evidence="9">
    <name type="scientific">Sediminibacterium sp. KACHI17</name>
    <dbReference type="NCBI Taxonomy" id="1751071"/>
    <lineage>
        <taxon>Bacteria</taxon>
        <taxon>Pseudomonadati</taxon>
        <taxon>Bacteroidota</taxon>
        <taxon>Chitinophagia</taxon>
        <taxon>Chitinophagales</taxon>
        <taxon>Chitinophagaceae</taxon>
        <taxon>Sediminibacterium</taxon>
    </lineage>
</organism>
<accession>A0AAT9GI50</accession>
<evidence type="ECO:0000256" key="7">
    <source>
        <dbReference type="SAM" id="Phobius"/>
    </source>
</evidence>
<dbReference type="EMBL" id="AP029612">
    <property type="protein sequence ID" value="BFG70314.1"/>
    <property type="molecule type" value="Genomic_DNA"/>
</dbReference>
<sequence>MNKFEWKKRLIQAAWILAGIGTIVLMGAAMQHKNKKKCADIRIEISGIEEHMFIDEKDILELIQLKGKVKGTAVASLNLRVMETSLETNPWVRNAEMYIDNQQVLQVQIEERQPVARVFTIQGGSFYLDSSGMRLPLSDKLSARVPMFTGYPSDNIKLSKPDSVLLHDIVKIGQYVLADSFWMAQVAQIDIEPGRQFELVPVVGDHVVAIGNAEELDAKFNRLYTFYRQAWLQKGIHYYERLDVQFDKQVVAVKRGTAAMREDSAAALQLIRQMTAPVDPLSVTSALVGVSPSRDSITKPVIVPVVEKPVQEKAPVKTITNNNNKINTNPLSKKATAKPTDQKKEAVKPKAVMKKNE</sequence>
<keyword evidence="5" id="KW-0131">Cell cycle</keyword>
<feature type="compositionally biased region" description="Basic and acidic residues" evidence="6">
    <location>
        <begin position="340"/>
        <end position="357"/>
    </location>
</feature>
<proteinExistence type="predicted"/>
<keyword evidence="4 7" id="KW-1133">Transmembrane helix</keyword>
<protein>
    <recommendedName>
        <fullName evidence="8">POTRA domain-containing protein</fullName>
    </recommendedName>
</protein>
<feature type="domain" description="POTRA" evidence="8">
    <location>
        <begin position="51"/>
        <end position="112"/>
    </location>
</feature>